<accession>A0A7Y9FQ94</accession>
<reference evidence="1 2" key="1">
    <citation type="submission" date="2020-08" db="EMBL/GenBank/DDBJ databases">
        <title>The Agave Microbiome: Exploring the role of microbial communities in plant adaptations to desert environments.</title>
        <authorList>
            <person name="Partida-Martinez L.P."/>
        </authorList>
    </citation>
    <scope>NUCLEOTIDE SEQUENCE [LARGE SCALE GENOMIC DNA]</scope>
    <source>
        <strain evidence="1 2">AS2.3</strain>
    </source>
</reference>
<gene>
    <name evidence="1" type="ORF">HD841_003263</name>
</gene>
<dbReference type="EMBL" id="JACCBY010000005">
    <property type="protein sequence ID" value="NYD91455.1"/>
    <property type="molecule type" value="Genomic_DNA"/>
</dbReference>
<dbReference type="AlphaFoldDB" id="A0A7Y9FQ94"/>
<sequence>MRAGPVTIGNPPVRIVRTVEHVVGALRRGAIAPVYRTRPKA</sequence>
<proteinExistence type="predicted"/>
<keyword evidence="2" id="KW-1185">Reference proteome</keyword>
<evidence type="ECO:0000313" key="2">
    <source>
        <dbReference type="Proteomes" id="UP000517753"/>
    </source>
</evidence>
<name>A0A7Y9FQ94_9SPHN</name>
<evidence type="ECO:0000313" key="1">
    <source>
        <dbReference type="EMBL" id="NYD91455.1"/>
    </source>
</evidence>
<organism evidence="1 2">
    <name type="scientific">Sphingomonas melonis</name>
    <dbReference type="NCBI Taxonomy" id="152682"/>
    <lineage>
        <taxon>Bacteria</taxon>
        <taxon>Pseudomonadati</taxon>
        <taxon>Pseudomonadota</taxon>
        <taxon>Alphaproteobacteria</taxon>
        <taxon>Sphingomonadales</taxon>
        <taxon>Sphingomonadaceae</taxon>
        <taxon>Sphingomonas</taxon>
    </lineage>
</organism>
<comment type="caution">
    <text evidence="1">The sequence shown here is derived from an EMBL/GenBank/DDBJ whole genome shotgun (WGS) entry which is preliminary data.</text>
</comment>
<dbReference type="Proteomes" id="UP000517753">
    <property type="component" value="Unassembled WGS sequence"/>
</dbReference>
<protein>
    <submittedName>
        <fullName evidence="1">Uncharacterized protein</fullName>
    </submittedName>
</protein>